<dbReference type="Pfam" id="PF02470">
    <property type="entry name" value="MlaD"/>
    <property type="match status" value="1"/>
</dbReference>
<dbReference type="EMBL" id="JBHUFA010000004">
    <property type="protein sequence ID" value="MFD1696606.1"/>
    <property type="molecule type" value="Genomic_DNA"/>
</dbReference>
<dbReference type="PANTHER" id="PTHR36698:SF2">
    <property type="entry name" value="MCE_MLAD DOMAIN-CONTAINING PROTEIN"/>
    <property type="match status" value="1"/>
</dbReference>
<evidence type="ECO:0000313" key="3">
    <source>
        <dbReference type="EMBL" id="MFD1696606.1"/>
    </source>
</evidence>
<dbReference type="PANTHER" id="PTHR36698">
    <property type="entry name" value="BLL5892 PROTEIN"/>
    <property type="match status" value="1"/>
</dbReference>
<comment type="caution">
    <text evidence="3">The sequence shown here is derived from an EMBL/GenBank/DDBJ whole genome shotgun (WGS) entry which is preliminary data.</text>
</comment>
<feature type="domain" description="Mce/MlaD" evidence="2">
    <location>
        <begin position="48"/>
        <end position="116"/>
    </location>
</feature>
<organism evidence="3 4">
    <name type="scientific">Roseibium aestuarii</name>
    <dbReference type="NCBI Taxonomy" id="2600299"/>
    <lineage>
        <taxon>Bacteria</taxon>
        <taxon>Pseudomonadati</taxon>
        <taxon>Pseudomonadota</taxon>
        <taxon>Alphaproteobacteria</taxon>
        <taxon>Hyphomicrobiales</taxon>
        <taxon>Stappiaceae</taxon>
        <taxon>Roseibium</taxon>
    </lineage>
</organism>
<proteinExistence type="predicted"/>
<evidence type="ECO:0000313" key="4">
    <source>
        <dbReference type="Proteomes" id="UP001597327"/>
    </source>
</evidence>
<dbReference type="InterPro" id="IPR003399">
    <property type="entry name" value="Mce/MlaD"/>
</dbReference>
<accession>A0ABW4K0U5</accession>
<reference evidence="4" key="1">
    <citation type="journal article" date="2019" name="Int. J. Syst. Evol. Microbiol.">
        <title>The Global Catalogue of Microorganisms (GCM) 10K type strain sequencing project: providing services to taxonomists for standard genome sequencing and annotation.</title>
        <authorList>
            <consortium name="The Broad Institute Genomics Platform"/>
            <consortium name="The Broad Institute Genome Sequencing Center for Infectious Disease"/>
            <person name="Wu L."/>
            <person name="Ma J."/>
        </authorList>
    </citation>
    <scope>NUCLEOTIDE SEQUENCE [LARGE SCALE GENOMIC DNA]</scope>
    <source>
        <strain evidence="4">JCM 3369</strain>
    </source>
</reference>
<evidence type="ECO:0000259" key="2">
    <source>
        <dbReference type="Pfam" id="PF02470"/>
    </source>
</evidence>
<sequence>METRANYITIGAFMMATLAAAFAFVYWLAVTSETRDNEFLKIILPAPVTGLSVGGDVYFNGIKQGNVVGLDFDRDDPKVVIATVRLKPNTPVRGDTTALLNFQLLSGVAYIELNGGTLNSPIIFDEDSNEIPVIRAGRSAYDDIVSGARGAIAKVDSTMDTVEDFLRANRDSVANTLKNVEIFTTALSSNSEGVENFMASIGKAGDAFSSLSVRLEGLVDEGERILAAVPSDKVEDIVGNISEFTDSLGRASKGIDQVVNDAQVAARDLQVFTKDLNAGLTDVRKIVAAVDPASVDQAVRGAASLGELLEGRKADLDQIVVSTRTTLDNLERLSTTLSSHDADVSRIMTDTANLMEKLDGIAEDSRDVVAALDPEKISRIVTSVDTVSAGLADQQHGIDAILQSAQRSATNVEQLSMTLANRTGDVDQIIADARQIAENLNQASAKIDGIVNRVDEMVEGDGEGLVAEATKAATSIRKVAQAFESRADSIALGLNRFASKGPDDFAAAMAQINRTLQSIQRAVENFDRAPNRIIFGGEEVPTFTGGAQRR</sequence>
<keyword evidence="1" id="KW-0812">Transmembrane</keyword>
<dbReference type="Proteomes" id="UP001597327">
    <property type="component" value="Unassembled WGS sequence"/>
</dbReference>
<feature type="transmembrane region" description="Helical" evidence="1">
    <location>
        <begin position="7"/>
        <end position="29"/>
    </location>
</feature>
<evidence type="ECO:0000256" key="1">
    <source>
        <dbReference type="SAM" id="Phobius"/>
    </source>
</evidence>
<gene>
    <name evidence="3" type="ORF">ACFSC7_13850</name>
</gene>
<keyword evidence="1" id="KW-1133">Transmembrane helix</keyword>
<name>A0ABW4K0U5_9HYPH</name>
<dbReference type="RefSeq" id="WP_149892535.1">
    <property type="nucleotide sequence ID" value="NZ_JBHUFA010000004.1"/>
</dbReference>
<protein>
    <submittedName>
        <fullName evidence="3">MlaD family protein</fullName>
    </submittedName>
</protein>
<keyword evidence="4" id="KW-1185">Reference proteome</keyword>
<keyword evidence="1" id="KW-0472">Membrane</keyword>